<name>A0ABT7BA56_9CYAN</name>
<dbReference type="Pfam" id="PF13449">
    <property type="entry name" value="Phytase-like"/>
    <property type="match status" value="1"/>
</dbReference>
<feature type="domain" description="Phytase-like" evidence="1">
    <location>
        <begin position="55"/>
        <end position="363"/>
    </location>
</feature>
<accession>A0ABT7BA56</accession>
<reference evidence="2 3" key="1">
    <citation type="submission" date="2023-01" db="EMBL/GenBank/DDBJ databases">
        <title>Novel diversity within Roseofilum (Cyanobacteria; Desertifilaceae) from marine benthic mats with descriptions of four novel species.</title>
        <authorList>
            <person name="Wang Y."/>
            <person name="Berthold D.E."/>
            <person name="Hu J."/>
            <person name="Lefler F.W."/>
            <person name="Laughinghouse H.D. IV."/>
        </authorList>
    </citation>
    <scope>NUCLEOTIDE SEQUENCE [LARGE SCALE GENOMIC DNA]</scope>
    <source>
        <strain evidence="2 3">BLCC-M114</strain>
    </source>
</reference>
<dbReference type="PANTHER" id="PTHR37957:SF1">
    <property type="entry name" value="PHYTASE-LIKE DOMAIN-CONTAINING PROTEIN"/>
    <property type="match status" value="1"/>
</dbReference>
<keyword evidence="3" id="KW-1185">Reference proteome</keyword>
<evidence type="ECO:0000259" key="1">
    <source>
        <dbReference type="Pfam" id="PF13449"/>
    </source>
</evidence>
<sequence length="378" mass="41980">MKRFLVPRFLLSICLVGLLTACSLPQVSAQERLFLPLSLEWVGEVSLPKREFEGTTVGGLSAIAYDRGRNQLYALSDDRSFHGPARFYTFNLSLDPFQVDLEAVTPLKTPEGTLYPENTLDPEGLAITPNQSVLIASEGIADQEIPPAIAEYDLQTGQWLNQLPIPRRYIPDAPEEEQEKGVQNNLGFESLTTNPIGPVPTTGEPLRVFVATEAALTQDQDPEAKEFLNSRIRWMHYLLSEGPPLLVSEHLYELDPPESKILSQGLTEILALDEPGHFLTLERSFGLSGFQVKLFQAVTGAATDISNIQSLKGNLGELKAIRKQFLFDLDRLGITLDNLEGMTFGPHFPDGSQSLILVSDDNFNSHQQTQFLLFRLLS</sequence>
<protein>
    <submittedName>
        <fullName evidence="2">Esterase-like activity of phytase family protein</fullName>
    </submittedName>
</protein>
<evidence type="ECO:0000313" key="2">
    <source>
        <dbReference type="EMBL" id="MDJ1176068.1"/>
    </source>
</evidence>
<comment type="caution">
    <text evidence="2">The sequence shown here is derived from an EMBL/GenBank/DDBJ whole genome shotgun (WGS) entry which is preliminary data.</text>
</comment>
<evidence type="ECO:0000313" key="3">
    <source>
        <dbReference type="Proteomes" id="UP001235849"/>
    </source>
</evidence>
<dbReference type="InterPro" id="IPR027372">
    <property type="entry name" value="Phytase-like_dom"/>
</dbReference>
<organism evidence="2 3">
    <name type="scientific">Roseofilum capinflatum BLCC-M114</name>
    <dbReference type="NCBI Taxonomy" id="3022440"/>
    <lineage>
        <taxon>Bacteria</taxon>
        <taxon>Bacillati</taxon>
        <taxon>Cyanobacteriota</taxon>
        <taxon>Cyanophyceae</taxon>
        <taxon>Desertifilales</taxon>
        <taxon>Desertifilaceae</taxon>
        <taxon>Roseofilum</taxon>
        <taxon>Roseofilum capinflatum</taxon>
    </lineage>
</organism>
<proteinExistence type="predicted"/>
<gene>
    <name evidence="2" type="ORF">PMG25_18445</name>
</gene>
<dbReference type="PANTHER" id="PTHR37957">
    <property type="entry name" value="BLR7070 PROTEIN"/>
    <property type="match status" value="1"/>
</dbReference>
<dbReference type="RefSeq" id="WP_283768358.1">
    <property type="nucleotide sequence ID" value="NZ_JAQOSO010000096.1"/>
</dbReference>
<dbReference type="EMBL" id="JAQOSO010000096">
    <property type="protein sequence ID" value="MDJ1176068.1"/>
    <property type="molecule type" value="Genomic_DNA"/>
</dbReference>
<dbReference type="PROSITE" id="PS51257">
    <property type="entry name" value="PROKAR_LIPOPROTEIN"/>
    <property type="match status" value="1"/>
</dbReference>
<dbReference type="Proteomes" id="UP001235849">
    <property type="component" value="Unassembled WGS sequence"/>
</dbReference>